<dbReference type="GO" id="GO:0016020">
    <property type="term" value="C:membrane"/>
    <property type="evidence" value="ECO:0007669"/>
    <property type="project" value="UniProtKB-SubCell"/>
</dbReference>
<dbReference type="GO" id="GO:0004582">
    <property type="term" value="F:dolichyl-phosphate beta-D-mannosyltransferase activity"/>
    <property type="evidence" value="ECO:0007669"/>
    <property type="project" value="UniProtKB-EC"/>
</dbReference>
<evidence type="ECO:0000313" key="11">
    <source>
        <dbReference type="EMBL" id="MBB4641759.1"/>
    </source>
</evidence>
<feature type="transmembrane region" description="Helical" evidence="8">
    <location>
        <begin position="307"/>
        <end position="326"/>
    </location>
</feature>
<dbReference type="Pfam" id="PF04138">
    <property type="entry name" value="GtrA_DPMS_TM"/>
    <property type="match status" value="1"/>
</dbReference>
<dbReference type="GO" id="GO:0000271">
    <property type="term" value="P:polysaccharide biosynthetic process"/>
    <property type="evidence" value="ECO:0007669"/>
    <property type="project" value="InterPro"/>
</dbReference>
<keyword evidence="7 8" id="KW-0472">Membrane</keyword>
<organism evidence="11 12">
    <name type="scientific">Rhizorhapis suberifaciens</name>
    <name type="common">corky root of lettuce</name>
    <dbReference type="NCBI Taxonomy" id="13656"/>
    <lineage>
        <taxon>Bacteria</taxon>
        <taxon>Pseudomonadati</taxon>
        <taxon>Pseudomonadota</taxon>
        <taxon>Alphaproteobacteria</taxon>
        <taxon>Sphingomonadales</taxon>
        <taxon>Sphingomonadaceae</taxon>
        <taxon>Rhizorhapis</taxon>
    </lineage>
</organism>
<keyword evidence="12" id="KW-1185">Reference proteome</keyword>
<dbReference type="InterPro" id="IPR039528">
    <property type="entry name" value="DPM1-like"/>
</dbReference>
<evidence type="ECO:0000256" key="4">
    <source>
        <dbReference type="ARBA" id="ARBA00022679"/>
    </source>
</evidence>
<reference evidence="11 12" key="1">
    <citation type="submission" date="2020-08" db="EMBL/GenBank/DDBJ databases">
        <title>Genomic Encyclopedia of Type Strains, Phase IV (KMG-IV): sequencing the most valuable type-strain genomes for metagenomic binning, comparative biology and taxonomic classification.</title>
        <authorList>
            <person name="Goeker M."/>
        </authorList>
    </citation>
    <scope>NUCLEOTIDE SEQUENCE [LARGE SCALE GENOMIC DNA]</scope>
    <source>
        <strain evidence="11 12">DSM 7465</strain>
    </source>
</reference>
<evidence type="ECO:0000256" key="3">
    <source>
        <dbReference type="ARBA" id="ARBA00022676"/>
    </source>
</evidence>
<feature type="transmembrane region" description="Helical" evidence="8">
    <location>
        <begin position="244"/>
        <end position="264"/>
    </location>
</feature>
<keyword evidence="6 8" id="KW-1133">Transmembrane helix</keyword>
<dbReference type="InterPro" id="IPR001173">
    <property type="entry name" value="Glyco_trans_2-like"/>
</dbReference>
<evidence type="ECO:0000259" key="10">
    <source>
        <dbReference type="Pfam" id="PF04138"/>
    </source>
</evidence>
<evidence type="ECO:0000256" key="2">
    <source>
        <dbReference type="ARBA" id="ARBA00006739"/>
    </source>
</evidence>
<comment type="subcellular location">
    <subcellularLocation>
        <location evidence="1">Membrane</location>
        <topology evidence="1">Multi-pass membrane protein</topology>
    </subcellularLocation>
</comment>
<proteinExistence type="inferred from homology"/>
<evidence type="ECO:0000256" key="6">
    <source>
        <dbReference type="ARBA" id="ARBA00022989"/>
    </source>
</evidence>
<dbReference type="Gene3D" id="3.90.550.10">
    <property type="entry name" value="Spore Coat Polysaccharide Biosynthesis Protein SpsA, Chain A"/>
    <property type="match status" value="1"/>
</dbReference>
<dbReference type="Proteomes" id="UP000575068">
    <property type="component" value="Unassembled WGS sequence"/>
</dbReference>
<dbReference type="SUPFAM" id="SSF53448">
    <property type="entry name" value="Nucleotide-diphospho-sugar transferases"/>
    <property type="match status" value="1"/>
</dbReference>
<feature type="transmembrane region" description="Helical" evidence="8">
    <location>
        <begin position="338"/>
        <end position="356"/>
    </location>
</feature>
<dbReference type="EC" id="2.4.1.83" evidence="11"/>
<comment type="similarity">
    <text evidence="2">Belongs to the glycosyltransferase 2 family.</text>
</comment>
<feature type="domain" description="Glycosyltransferase 2-like" evidence="9">
    <location>
        <begin position="12"/>
        <end position="175"/>
    </location>
</feature>
<accession>A0A840HVZ4</accession>
<evidence type="ECO:0000256" key="1">
    <source>
        <dbReference type="ARBA" id="ARBA00004141"/>
    </source>
</evidence>
<gene>
    <name evidence="11" type="ORF">HNQ99_002072</name>
</gene>
<protein>
    <submittedName>
        <fullName evidence="11">Dolichol-phosphate mannosyltransferase</fullName>
        <ecNumber evidence="11">2.4.1.83</ecNumber>
    </submittedName>
</protein>
<keyword evidence="3 11" id="KW-0328">Glycosyltransferase</keyword>
<sequence>MQAGTRALQVGVIVPVFNEADNVAPLLERLAKVLSGYVWEVLFVDDSSPDGSAAKVREFALLDPRVRCVQRVGRRGLSSAVVEGMLASAAPVLAVVDGDMQHDESALPCMIDKILKVEADIAIGTRYSGEGSTGDWDQRRANISRAATWLTQKAIGTQVSDPMSGFFAVSRKAFEAALPNLSNVGFKIMLDLLASSPKTLRVAEVPYTFRSREAGESKLDAKVGQEFLVLLLEKMFGHFLPIRFLMFAAVGGVGLLIHLAVLGLTLNIGGQDFRHAQSLAVFVAMTFNFVLNNVLTYRDMQLRGWQLVRGLLTFYAVCAVGAIGNVGVGEIVYDQSRMWVLAGIAGAAIGVVWNYATSSVLTWKRK</sequence>
<dbReference type="EMBL" id="JACHOV010000007">
    <property type="protein sequence ID" value="MBB4641759.1"/>
    <property type="molecule type" value="Genomic_DNA"/>
</dbReference>
<evidence type="ECO:0000256" key="8">
    <source>
        <dbReference type="SAM" id="Phobius"/>
    </source>
</evidence>
<evidence type="ECO:0000256" key="7">
    <source>
        <dbReference type="ARBA" id="ARBA00023136"/>
    </source>
</evidence>
<evidence type="ECO:0000259" key="9">
    <source>
        <dbReference type="Pfam" id="PF00535"/>
    </source>
</evidence>
<dbReference type="CDD" id="cd06442">
    <property type="entry name" value="DPM1_like"/>
    <property type="match status" value="1"/>
</dbReference>
<evidence type="ECO:0000256" key="5">
    <source>
        <dbReference type="ARBA" id="ARBA00022692"/>
    </source>
</evidence>
<dbReference type="AlphaFoldDB" id="A0A840HVZ4"/>
<feature type="domain" description="GtrA/DPMS transmembrane" evidence="10">
    <location>
        <begin position="247"/>
        <end position="363"/>
    </location>
</feature>
<dbReference type="InterPro" id="IPR007267">
    <property type="entry name" value="GtrA_DPMS_TM"/>
</dbReference>
<dbReference type="InterPro" id="IPR029044">
    <property type="entry name" value="Nucleotide-diphossugar_trans"/>
</dbReference>
<name>A0A840HVZ4_9SPHN</name>
<comment type="caution">
    <text evidence="11">The sequence shown here is derived from an EMBL/GenBank/DDBJ whole genome shotgun (WGS) entry which is preliminary data.</text>
</comment>
<keyword evidence="4 11" id="KW-0808">Transferase</keyword>
<dbReference type="PANTHER" id="PTHR43398:SF1">
    <property type="entry name" value="DOLICHOL-PHOSPHATE MANNOSYLTRANSFERASE SUBUNIT 1"/>
    <property type="match status" value="1"/>
</dbReference>
<dbReference type="GO" id="GO:0009247">
    <property type="term" value="P:glycolipid biosynthetic process"/>
    <property type="evidence" value="ECO:0007669"/>
    <property type="project" value="TreeGrafter"/>
</dbReference>
<dbReference type="Pfam" id="PF00535">
    <property type="entry name" value="Glycos_transf_2"/>
    <property type="match status" value="1"/>
</dbReference>
<dbReference type="RefSeq" id="WP_184475551.1">
    <property type="nucleotide sequence ID" value="NZ_JACHOV010000007.1"/>
</dbReference>
<feature type="transmembrane region" description="Helical" evidence="8">
    <location>
        <begin position="276"/>
        <end position="295"/>
    </location>
</feature>
<keyword evidence="5 8" id="KW-0812">Transmembrane</keyword>
<evidence type="ECO:0000313" key="12">
    <source>
        <dbReference type="Proteomes" id="UP000575068"/>
    </source>
</evidence>
<dbReference type="PANTHER" id="PTHR43398">
    <property type="entry name" value="DOLICHOL-PHOSPHATE MANNOSYLTRANSFERASE SUBUNIT 1"/>
    <property type="match status" value="1"/>
</dbReference>